<sequence>MTNQDKELVKSFEAKLRHLLFLYEKVKKENIKLQELLEDEKKKTLELENKYRSLHGDYTHLKTALIINPNRKDIKDTKDRLSKLVREVDKCIALLNI</sequence>
<dbReference type="AlphaFoldDB" id="F3ZTH1"/>
<evidence type="ECO:0000256" key="1">
    <source>
        <dbReference type="SAM" id="Coils"/>
    </source>
</evidence>
<dbReference type="OrthoDB" id="1467932at2"/>
<organism evidence="2 3">
    <name type="scientific">Bacteroides coprosuis DSM 18011</name>
    <dbReference type="NCBI Taxonomy" id="679937"/>
    <lineage>
        <taxon>Bacteria</taxon>
        <taxon>Pseudomonadati</taxon>
        <taxon>Bacteroidota</taxon>
        <taxon>Bacteroidia</taxon>
        <taxon>Bacteroidales</taxon>
        <taxon>Bacteroidaceae</taxon>
        <taxon>Bacteroides</taxon>
    </lineage>
</organism>
<evidence type="ECO:0000313" key="3">
    <source>
        <dbReference type="Proteomes" id="UP000018439"/>
    </source>
</evidence>
<feature type="coiled-coil region" evidence="1">
    <location>
        <begin position="23"/>
        <end position="50"/>
    </location>
</feature>
<gene>
    <name evidence="2" type="ORF">Bcop_0848</name>
</gene>
<keyword evidence="3" id="KW-1185">Reference proteome</keyword>
<dbReference type="Proteomes" id="UP000018439">
    <property type="component" value="Chromosome"/>
</dbReference>
<dbReference type="STRING" id="679937.Bcop_0848"/>
<name>F3ZTH1_9BACE</name>
<dbReference type="HOGENOM" id="CLU_146561_0_0_10"/>
<dbReference type="eggNOG" id="ENOG5033ANW">
    <property type="taxonomic scope" value="Bacteria"/>
</dbReference>
<reference evidence="2 3" key="1">
    <citation type="journal article" date="2011" name="Stand. Genomic Sci.">
        <title>Non-contiguous finished genome sequence of Bacteroides coprosuis type strain (PC139).</title>
        <authorList>
            <person name="Land M."/>
            <person name="Held B."/>
            <person name="Gronow S."/>
            <person name="Abt B."/>
            <person name="Lucas S."/>
            <person name="Del Rio T.G."/>
            <person name="Nolan M."/>
            <person name="Tice H."/>
            <person name="Cheng J.F."/>
            <person name="Pitluck S."/>
            <person name="Liolios K."/>
            <person name="Pagani I."/>
            <person name="Ivanova N."/>
            <person name="Mavromatis K."/>
            <person name="Mikhailova N."/>
            <person name="Pati A."/>
            <person name="Tapia R."/>
            <person name="Han C."/>
            <person name="Goodwin L."/>
            <person name="Chen A."/>
            <person name="Palaniappan K."/>
            <person name="Hauser L."/>
            <person name="Brambilla E.M."/>
            <person name="Rohde M."/>
            <person name="Goker M."/>
            <person name="Detter J.C."/>
            <person name="Woyke T."/>
            <person name="Bristow J."/>
            <person name="Eisen J.A."/>
            <person name="Markowitz V."/>
            <person name="Hugenholtz P."/>
            <person name="Kyrpides N.C."/>
            <person name="Klenk H.P."/>
            <person name="Lapidus A."/>
        </authorList>
    </citation>
    <scope>NUCLEOTIDE SEQUENCE [LARGE SCALE GENOMIC DNA]</scope>
    <source>
        <strain evidence="2 3">DSM 18011</strain>
    </source>
</reference>
<dbReference type="EMBL" id="CM001167">
    <property type="protein sequence ID" value="EGJ71061.1"/>
    <property type="molecule type" value="Genomic_DNA"/>
</dbReference>
<evidence type="ECO:0000313" key="2">
    <source>
        <dbReference type="EMBL" id="EGJ71061.1"/>
    </source>
</evidence>
<protein>
    <submittedName>
        <fullName evidence="2">Uncharacterized protein</fullName>
    </submittedName>
</protein>
<keyword evidence="1" id="KW-0175">Coiled coil</keyword>
<proteinExistence type="predicted"/>
<accession>F3ZTH1</accession>